<evidence type="ECO:0000256" key="3">
    <source>
        <dbReference type="ARBA" id="ARBA00022692"/>
    </source>
</evidence>
<reference evidence="6 7" key="1">
    <citation type="submission" date="2019-06" db="EMBL/GenBank/DDBJ databases">
        <title>Draft genomes of female and male turbot (Scophthalmus maximus).</title>
        <authorList>
            <person name="Xu H."/>
            <person name="Xu X.-W."/>
            <person name="Shao C."/>
            <person name="Chen S."/>
        </authorList>
    </citation>
    <scope>NUCLEOTIDE SEQUENCE [LARGE SCALE GENOMIC DNA]</scope>
    <source>
        <strain evidence="6">Ysfricsl-2016a</strain>
        <tissue evidence="6">Blood</tissue>
    </source>
</reference>
<sequence length="206" mass="22901">MEEEELRASELYIQRLLAEEQQLLQDESRRREEDERVARLLSNQLNSAAGPQEVTPAQRKKEAVSGFIDRFYSEHERLFAAAEPKAAGPSGVSPSQYLYNRTLWSVCLRPHDVVQWNVVLFSVMGGASALQTVLCAANVLNSLLGLILGHGVGHNQSQITVRLEFRSVTSQVSDVRICLLQSEDVQDHQALPSHLASEIGGNRTSH</sequence>
<comment type="similarity">
    <text evidence="2">Belongs to the L6 tetraspanin family.</text>
</comment>
<evidence type="ECO:0000256" key="1">
    <source>
        <dbReference type="ARBA" id="ARBA00004141"/>
    </source>
</evidence>
<evidence type="ECO:0000256" key="2">
    <source>
        <dbReference type="ARBA" id="ARBA00006193"/>
    </source>
</evidence>
<comment type="subcellular location">
    <subcellularLocation>
        <location evidence="1">Membrane</location>
        <topology evidence="1">Multi-pass membrane protein</topology>
    </subcellularLocation>
</comment>
<dbReference type="InterPro" id="IPR008661">
    <property type="entry name" value="L6_membrane"/>
</dbReference>
<dbReference type="EMBL" id="VEVO01000015">
    <property type="protein sequence ID" value="KAF0031041.1"/>
    <property type="molecule type" value="Genomic_DNA"/>
</dbReference>
<dbReference type="Proteomes" id="UP000438429">
    <property type="component" value="Unassembled WGS sequence"/>
</dbReference>
<keyword evidence="5" id="KW-0472">Membrane</keyword>
<gene>
    <name evidence="6" type="ORF">F2P81_017772</name>
</gene>
<name>A0A6A4SIT1_SCOMX</name>
<evidence type="ECO:0000256" key="4">
    <source>
        <dbReference type="ARBA" id="ARBA00022989"/>
    </source>
</evidence>
<dbReference type="Pfam" id="PF05805">
    <property type="entry name" value="L6_membrane"/>
    <property type="match status" value="1"/>
</dbReference>
<dbReference type="GO" id="GO:0016020">
    <property type="term" value="C:membrane"/>
    <property type="evidence" value="ECO:0007669"/>
    <property type="project" value="UniProtKB-SubCell"/>
</dbReference>
<accession>A0A6A4SIT1</accession>
<evidence type="ECO:0000256" key="5">
    <source>
        <dbReference type="ARBA" id="ARBA00023136"/>
    </source>
</evidence>
<keyword evidence="4" id="KW-1133">Transmembrane helix</keyword>
<dbReference type="CDD" id="cd22265">
    <property type="entry name" value="UDM1_RNF168"/>
    <property type="match status" value="1"/>
</dbReference>
<evidence type="ECO:0000313" key="7">
    <source>
        <dbReference type="Proteomes" id="UP000438429"/>
    </source>
</evidence>
<evidence type="ECO:0000313" key="6">
    <source>
        <dbReference type="EMBL" id="KAF0031041.1"/>
    </source>
</evidence>
<proteinExistence type="inferred from homology"/>
<dbReference type="AlphaFoldDB" id="A0A6A4SIT1"/>
<organism evidence="6 7">
    <name type="scientific">Scophthalmus maximus</name>
    <name type="common">Turbot</name>
    <name type="synonym">Psetta maxima</name>
    <dbReference type="NCBI Taxonomy" id="52904"/>
    <lineage>
        <taxon>Eukaryota</taxon>
        <taxon>Metazoa</taxon>
        <taxon>Chordata</taxon>
        <taxon>Craniata</taxon>
        <taxon>Vertebrata</taxon>
        <taxon>Euteleostomi</taxon>
        <taxon>Actinopterygii</taxon>
        <taxon>Neopterygii</taxon>
        <taxon>Teleostei</taxon>
        <taxon>Neoteleostei</taxon>
        <taxon>Acanthomorphata</taxon>
        <taxon>Carangaria</taxon>
        <taxon>Pleuronectiformes</taxon>
        <taxon>Pleuronectoidei</taxon>
        <taxon>Scophthalmidae</taxon>
        <taxon>Scophthalmus</taxon>
    </lineage>
</organism>
<comment type="caution">
    <text evidence="6">The sequence shown here is derived from an EMBL/GenBank/DDBJ whole genome shotgun (WGS) entry which is preliminary data.</text>
</comment>
<dbReference type="PANTHER" id="PTHR14198">
    <property type="entry name" value="TRANSMEMBRANE 4 L6 FAMILY MEMBER 1-RELATED"/>
    <property type="match status" value="1"/>
</dbReference>
<protein>
    <submittedName>
        <fullName evidence="6">Uncharacterized protein</fullName>
    </submittedName>
</protein>
<keyword evidence="3" id="KW-0812">Transmembrane</keyword>